<organism evidence="4 5">
    <name type="scientific">Canna indica</name>
    <name type="common">Indian-shot</name>
    <dbReference type="NCBI Taxonomy" id="4628"/>
    <lineage>
        <taxon>Eukaryota</taxon>
        <taxon>Viridiplantae</taxon>
        <taxon>Streptophyta</taxon>
        <taxon>Embryophyta</taxon>
        <taxon>Tracheophyta</taxon>
        <taxon>Spermatophyta</taxon>
        <taxon>Magnoliopsida</taxon>
        <taxon>Liliopsida</taxon>
        <taxon>Zingiberales</taxon>
        <taxon>Cannaceae</taxon>
        <taxon>Canna</taxon>
    </lineage>
</organism>
<dbReference type="InterPro" id="IPR058920">
    <property type="entry name" value="PAP-OAS1-bd-rel"/>
</dbReference>
<evidence type="ECO:0000313" key="5">
    <source>
        <dbReference type="Proteomes" id="UP001327560"/>
    </source>
</evidence>
<reference evidence="4 5" key="1">
    <citation type="submission" date="2023-10" db="EMBL/GenBank/DDBJ databases">
        <title>Chromosome-scale genome assembly provides insights into flower coloration mechanisms of Canna indica.</title>
        <authorList>
            <person name="Li C."/>
        </authorList>
    </citation>
    <scope>NUCLEOTIDE SEQUENCE [LARGE SCALE GENOMIC DNA]</scope>
    <source>
        <tissue evidence="4">Flower</tissue>
    </source>
</reference>
<gene>
    <name evidence="4" type="ORF">Cni_G15090</name>
</gene>
<dbReference type="InterPro" id="IPR058921">
    <property type="entry name" value="PAP/OAS1-rel"/>
</dbReference>
<dbReference type="PANTHER" id="PTHR45979:SF30">
    <property type="entry name" value="NUCLEOTIDYLTRANSFERASE"/>
    <property type="match status" value="1"/>
</dbReference>
<evidence type="ECO:0000259" key="2">
    <source>
        <dbReference type="Pfam" id="PF22600"/>
    </source>
</evidence>
<feature type="compositionally biased region" description="Polar residues" evidence="1">
    <location>
        <begin position="743"/>
        <end position="762"/>
    </location>
</feature>
<dbReference type="InterPro" id="IPR054708">
    <property type="entry name" value="MTPAP-like_central"/>
</dbReference>
<keyword evidence="5" id="KW-1185">Reference proteome</keyword>
<dbReference type="SUPFAM" id="SSF81631">
    <property type="entry name" value="PAP/OAS1 substrate-binding domain"/>
    <property type="match status" value="1"/>
</dbReference>
<dbReference type="SUPFAM" id="SSF81301">
    <property type="entry name" value="Nucleotidyltransferase"/>
    <property type="match status" value="1"/>
</dbReference>
<dbReference type="Proteomes" id="UP001327560">
    <property type="component" value="Chromosome 4"/>
</dbReference>
<sequence>MGDLQASPPLANEGPLQGYCHPVQQQLHPLPTNLDLSAISGENWQHAEKATGDVLKCIQPMVVSEQRRKAVVEYVQKLIKRYVHTEVFPFGSVPLKTYLPDGDIDLTAIGYLNCEDSLANDVWSVLEVEGQNKDAEFELKDVQYINAEVKLVKCIVENIVVDISFNQIGGLCTLCFLDKVDQEIGKNHLFKRSIILIKAWCFYESRILGAHHGLISTYALETMVLYVFNLFHKSLDAPLAVLYRFLDYYSKFDWDNYCVSLQGPVSISSLPEIIVDPRESDGSNLLLSQEFLKECADMFSVPQRFLEDSRAFSKKHLNIVDPLKQNNNLGRSVSKGNFHRICSAFTYGAQKLGGILLLPIENVAAEVSTFFTSTLERHGTGERPDVQDACPSFSDSRVIQDNEIGSTSYKELNVDLPIKGSNGTLCEEINNIKILDLDEDYDTQLQFNRVHSNHHLDGLHKRIKMKNHHTVDVSSQRLDIDARHLGSLEHFRNVDESCNASACSDQIGVFSSGKCYHAPDLLFHIENGRKVVTLDKMDSRDTAKEDISLSRSTISDEGTNYESELCHISTSWSKTNPMSVSTGSIHGSLSTSWNSNLPEYSKNADCSNEGNGNTSLNPKCSKLSDLTSDFNLHCTNFFHALEFQGHEYFMNQYILPVHGLSPTRYGSKHHWNISQQGAYMHIAANGRIRALPFSPAARYPINQSLIPNGPNVYGAKDIQKARGTGTYFPNMNSRPYRERQPGRGNNQMSSNQLSRSHSNGQLEPQDANLLEEGCNDTLYQPHSPFFSGNDRGKSASSDVLQSSHSSIGRISNGNGSVHHLERELEFGSLGPVPLRVSSTDKSNQIETVTPFSQVSAVTTLVSTNQGPVMGLKWERPIGSYQLKDEGDFPPL</sequence>
<feature type="region of interest" description="Disordered" evidence="1">
    <location>
        <begin position="784"/>
        <end position="814"/>
    </location>
</feature>
<evidence type="ECO:0000259" key="3">
    <source>
        <dbReference type="Pfam" id="PF26180"/>
    </source>
</evidence>
<feature type="domain" description="Poly(A) RNA polymerase mitochondrial-like central palm" evidence="2">
    <location>
        <begin position="55"/>
        <end position="171"/>
    </location>
</feature>
<evidence type="ECO:0000256" key="1">
    <source>
        <dbReference type="SAM" id="MobiDB-lite"/>
    </source>
</evidence>
<accession>A0AAQ3QEK4</accession>
<name>A0AAQ3QEK4_9LILI</name>
<dbReference type="Pfam" id="PF26180">
    <property type="entry name" value="PAP-OAS1"/>
    <property type="match status" value="1"/>
</dbReference>
<proteinExistence type="predicted"/>
<dbReference type="AlphaFoldDB" id="A0AAQ3QEK4"/>
<feature type="domain" description="PAP/OAS1 substrate-binding-related" evidence="3">
    <location>
        <begin position="184"/>
        <end position="375"/>
    </location>
</feature>
<dbReference type="CDD" id="cd05402">
    <property type="entry name" value="NT_PAP_TUTase"/>
    <property type="match status" value="1"/>
</dbReference>
<evidence type="ECO:0000313" key="4">
    <source>
        <dbReference type="EMBL" id="WOL06358.1"/>
    </source>
</evidence>
<feature type="region of interest" description="Disordered" evidence="1">
    <location>
        <begin position="723"/>
        <end position="762"/>
    </location>
</feature>
<protein>
    <recommendedName>
        <fullName evidence="6">PAP/OAS1 substrate-binding domain superfamily</fullName>
    </recommendedName>
</protein>
<dbReference type="Pfam" id="PF22600">
    <property type="entry name" value="MTPAP-like_central"/>
    <property type="match status" value="1"/>
</dbReference>
<dbReference type="InterPro" id="IPR043519">
    <property type="entry name" value="NT_sf"/>
</dbReference>
<dbReference type="Gene3D" id="3.30.460.10">
    <property type="entry name" value="Beta Polymerase, domain 2"/>
    <property type="match status" value="1"/>
</dbReference>
<dbReference type="Gene3D" id="1.10.1410.10">
    <property type="match status" value="1"/>
</dbReference>
<evidence type="ECO:0008006" key="6">
    <source>
        <dbReference type="Google" id="ProtNLM"/>
    </source>
</evidence>
<dbReference type="EMBL" id="CP136893">
    <property type="protein sequence ID" value="WOL06358.1"/>
    <property type="molecule type" value="Genomic_DNA"/>
</dbReference>
<dbReference type="PANTHER" id="PTHR45979">
    <property type="entry name" value="PAP/OAS1 SUBSTRATE-BINDING DOMAIN SUPERFAMILY"/>
    <property type="match status" value="1"/>
</dbReference>
<feature type="compositionally biased region" description="Low complexity" evidence="1">
    <location>
        <begin position="802"/>
        <end position="814"/>
    </location>
</feature>